<dbReference type="EMBL" id="JAATJJ010000001">
    <property type="protein sequence ID" value="NJB69759.1"/>
    <property type="molecule type" value="Genomic_DNA"/>
</dbReference>
<dbReference type="InterPro" id="IPR024775">
    <property type="entry name" value="DinB-like"/>
</dbReference>
<gene>
    <name evidence="2" type="ORF">GGR42_000221</name>
</gene>
<dbReference type="SUPFAM" id="SSF109854">
    <property type="entry name" value="DinB/YfiT-like putative metalloenzymes"/>
    <property type="match status" value="1"/>
</dbReference>
<dbReference type="Pfam" id="PF12867">
    <property type="entry name" value="DinB_2"/>
    <property type="match status" value="1"/>
</dbReference>
<keyword evidence="3" id="KW-1185">Reference proteome</keyword>
<dbReference type="Proteomes" id="UP000590442">
    <property type="component" value="Unassembled WGS sequence"/>
</dbReference>
<name>A0A846QYR6_9FLAO</name>
<evidence type="ECO:0000259" key="1">
    <source>
        <dbReference type="Pfam" id="PF12867"/>
    </source>
</evidence>
<reference evidence="2 3" key="1">
    <citation type="submission" date="2020-03" db="EMBL/GenBank/DDBJ databases">
        <title>Genomic Encyclopedia of Type Strains, Phase IV (KMG-IV): sequencing the most valuable type-strain genomes for metagenomic binning, comparative biology and taxonomic classification.</title>
        <authorList>
            <person name="Goeker M."/>
        </authorList>
    </citation>
    <scope>NUCLEOTIDE SEQUENCE [LARGE SCALE GENOMIC DNA]</scope>
    <source>
        <strain evidence="2 3">DSM 29762</strain>
    </source>
</reference>
<accession>A0A846QYR6</accession>
<dbReference type="InterPro" id="IPR034660">
    <property type="entry name" value="DinB/YfiT-like"/>
</dbReference>
<comment type="caution">
    <text evidence="2">The sequence shown here is derived from an EMBL/GenBank/DDBJ whole genome shotgun (WGS) entry which is preliminary data.</text>
</comment>
<feature type="domain" description="DinB-like" evidence="1">
    <location>
        <begin position="34"/>
        <end position="165"/>
    </location>
</feature>
<evidence type="ECO:0000313" key="2">
    <source>
        <dbReference type="EMBL" id="NJB69759.1"/>
    </source>
</evidence>
<evidence type="ECO:0000313" key="3">
    <source>
        <dbReference type="Proteomes" id="UP000590442"/>
    </source>
</evidence>
<dbReference type="Gene3D" id="1.20.120.450">
    <property type="entry name" value="dinb family like domain"/>
    <property type="match status" value="1"/>
</dbReference>
<protein>
    <recommendedName>
        <fullName evidence="1">DinB-like domain-containing protein</fullName>
    </recommendedName>
</protein>
<dbReference type="RefSeq" id="WP_167959995.1">
    <property type="nucleotide sequence ID" value="NZ_JAATJJ010000001.1"/>
</dbReference>
<sequence>MKLSELQPYEFEAFYGTYLGTLNKESDLLDEFNKGKDDLIQFMDTLPADKFLHNYDVGKWTIAEVLLHIIDTERIFLYRALRFGRGDTTPLAGFEQDDYVLGSNANERSIEDLKDEYTAVRDSSIALFKHFTEEQLRFSGTASNLTWSVAGLGFAISGHQKHHLTILNERYL</sequence>
<organism evidence="2 3">
    <name type="scientific">Saonia flava</name>
    <dbReference type="NCBI Taxonomy" id="523696"/>
    <lineage>
        <taxon>Bacteria</taxon>
        <taxon>Pseudomonadati</taxon>
        <taxon>Bacteroidota</taxon>
        <taxon>Flavobacteriia</taxon>
        <taxon>Flavobacteriales</taxon>
        <taxon>Flavobacteriaceae</taxon>
        <taxon>Saonia</taxon>
    </lineage>
</organism>
<dbReference type="AlphaFoldDB" id="A0A846QYR6"/>
<proteinExistence type="predicted"/>